<keyword evidence="2" id="KW-1185">Reference proteome</keyword>
<organism evidence="1 2">
    <name type="scientific">Eretmocerus hayati</name>
    <dbReference type="NCBI Taxonomy" id="131215"/>
    <lineage>
        <taxon>Eukaryota</taxon>
        <taxon>Metazoa</taxon>
        <taxon>Ecdysozoa</taxon>
        <taxon>Arthropoda</taxon>
        <taxon>Hexapoda</taxon>
        <taxon>Insecta</taxon>
        <taxon>Pterygota</taxon>
        <taxon>Neoptera</taxon>
        <taxon>Endopterygota</taxon>
        <taxon>Hymenoptera</taxon>
        <taxon>Apocrita</taxon>
        <taxon>Proctotrupomorpha</taxon>
        <taxon>Chalcidoidea</taxon>
        <taxon>Aphelinidae</taxon>
        <taxon>Aphelininae</taxon>
        <taxon>Eretmocerus</taxon>
    </lineage>
</organism>
<sequence length="1474" mass="167309">MIPEPHVISENEPLSNESHDVTPNISIDTSINSSTDEGGVLELPFNMTSDFSVLVDKSKESCQGSFIDDKLHSKKSQLIEQSRKCDGRSSNTPLHPSEHLENCNECVVSNDNVLSWRDQNSPVKKLSNTKTIVVGIATEIHSRGDEFSNSGKMYLMEKFDANHEINNASFDSRDMYAPSFSQINCPSDFSECLPRDLSPSSQVTFENAGNLNLDRIESESHQQREMVCHENNQSISKDSQVVEERGGSMKSLSSESENCDSSETPPGSEQQSDSQCNALPRRVKKRKRKVNNTSTESQNSESYFDHVLLETCKILDEHNGPNCTSSDWEFFGENCYDYRCRTTDWQFHGESKNHGGLRSLLKFRCKKCGESRGVWTSPEGEDVLDLNQSAVLGAIAGGFGYAEANAFLSSMDVKFMGEKTFKRHLNWLCPLLEQISEQSMLEAGEEEARLAREAGDIDPSSGSPFTTVIVDGCWLKRSYGNQYNSLSGSGIIIGKRTGKVLFAGIRNKYCCACFRAMRDGRTAKNHDCKRNYSIKKPSTLMESEALIEGFLESVETHGLIYNRFVGDGDSNFYKELLKKNPYREWNIKPEKVECTNHLLRNFCKKLDKITTMKPKNGRKKYYYKSRDVIKKNVMTLRQAVVDAIDQIRSYTELSSKQKARRLKLEIENIPYHVFGDHRGCRKHKFPCEAISPSAEKTINYVPYFKCYGLFMPLLIAAQKLSLNAESLVQKESNNLAENFNNVVCKHVGGKRVNYALSNQYNARISFSVIQFNTHEAVTYILTQLGKKVPECVKLREVERRIKVSNNKQSRAEKDTRRREYCPPDENYGPNAEQVEEDPDVIEERRREHFDLIEGYKKDRVSIELQTLGQSTSSKWHEIRQRVLTASNFGSICRKLPYTSCHNFVKKMLYSSGESTDAMKHGLREEEATRKAVERELNVTIHPSGLHIDPNDPIFACTPDGKIGDDGLVEYKNAYTLQNETPEDAMKLAPHLRFIDPKTNKVKKTHGWFYQVQGQLHITGRQYCYLVLRTQKGIRYERIEKDDQFWKENMEPHLTKFYYECVVPEIAERNFWKTGTIKDSPSIIEAKKRKNERDAAKNDGKEKSRKEKGFNEDECRKELEQLNLQIAEDVDDEDAVDAPPISNDQVTENVINENVEPDQVSSSETDSDGDFIKDTSASDEESIGITSTEPTHDQARELLALQDISSLNSKRNDPSSTGPVQFCNYADGAGDDEFLDGLGDPLSAEQRDHNLFAYYLESKPSTVILTDELKEKIKNVNLRLEDEALDAFVNVVQKTTDWEIESVLYIGYPDHVKPAKSNKSISIIGGACLNHWHCSDHWRVAHFDGEVIHIYDSIKNFNGGKLFPPERTYLSKRYPNITDDKIVYEKINTVQKDDKICGAMAAGLVTQTILKGDLCTVALSHNPKMVRNHFCTVVEDQNLSLFPTISSRHPRGAKRGKNIEMSTTAEKKRKKGKGK</sequence>
<dbReference type="EMBL" id="CM056743">
    <property type="protein sequence ID" value="KAJ8669179.1"/>
    <property type="molecule type" value="Genomic_DNA"/>
</dbReference>
<name>A0ACC2NDN4_9HYME</name>
<reference evidence="1" key="1">
    <citation type="submission" date="2023-04" db="EMBL/GenBank/DDBJ databases">
        <title>A chromosome-level genome assembly of the parasitoid wasp Eretmocerus hayati.</title>
        <authorList>
            <person name="Zhong Y."/>
            <person name="Liu S."/>
            <person name="Liu Y."/>
        </authorList>
    </citation>
    <scope>NUCLEOTIDE SEQUENCE</scope>
    <source>
        <strain evidence="1">ZJU_SS_LIU_2023</strain>
    </source>
</reference>
<evidence type="ECO:0000313" key="1">
    <source>
        <dbReference type="EMBL" id="KAJ8669179.1"/>
    </source>
</evidence>
<comment type="caution">
    <text evidence="1">The sequence shown here is derived from an EMBL/GenBank/DDBJ whole genome shotgun (WGS) entry which is preliminary data.</text>
</comment>
<gene>
    <name evidence="1" type="ORF">QAD02_000438</name>
</gene>
<proteinExistence type="predicted"/>
<protein>
    <submittedName>
        <fullName evidence="1">Uncharacterized protein</fullName>
    </submittedName>
</protein>
<evidence type="ECO:0000313" key="2">
    <source>
        <dbReference type="Proteomes" id="UP001239111"/>
    </source>
</evidence>
<accession>A0ACC2NDN4</accession>
<dbReference type="Proteomes" id="UP001239111">
    <property type="component" value="Chromosome 3"/>
</dbReference>